<dbReference type="EMBL" id="MTSM01000001">
    <property type="protein sequence ID" value="OPX57017.1"/>
    <property type="molecule type" value="Genomic_DNA"/>
</dbReference>
<dbReference type="STRING" id="64969.SAMN02745127_00783"/>
<dbReference type="Pfam" id="PF01641">
    <property type="entry name" value="SelR"/>
    <property type="match status" value="1"/>
</dbReference>
<dbReference type="InterPro" id="IPR011057">
    <property type="entry name" value="Mss4-like_sf"/>
</dbReference>
<dbReference type="SUPFAM" id="SSF51316">
    <property type="entry name" value="Mss4-like"/>
    <property type="match status" value="1"/>
</dbReference>
<evidence type="ECO:0000256" key="3">
    <source>
        <dbReference type="ARBA" id="ARBA00048488"/>
    </source>
</evidence>
<dbReference type="InterPro" id="IPR028427">
    <property type="entry name" value="Met_Sox_Rdtase_MsrB"/>
</dbReference>
<evidence type="ECO:0000313" key="6">
    <source>
        <dbReference type="Proteomes" id="UP000191418"/>
    </source>
</evidence>
<dbReference type="GO" id="GO:0005737">
    <property type="term" value="C:cytoplasm"/>
    <property type="evidence" value="ECO:0007669"/>
    <property type="project" value="TreeGrafter"/>
</dbReference>
<evidence type="ECO:0000256" key="2">
    <source>
        <dbReference type="ARBA" id="ARBA00023002"/>
    </source>
</evidence>
<comment type="catalytic activity">
    <reaction evidence="3">
        <text>L-methionyl-[protein] + [thioredoxin]-disulfide + H2O = L-methionyl-(R)-S-oxide-[protein] + [thioredoxin]-dithiol</text>
        <dbReference type="Rhea" id="RHEA:24164"/>
        <dbReference type="Rhea" id="RHEA-COMP:10698"/>
        <dbReference type="Rhea" id="RHEA-COMP:10700"/>
        <dbReference type="Rhea" id="RHEA-COMP:12313"/>
        <dbReference type="Rhea" id="RHEA-COMP:12314"/>
        <dbReference type="ChEBI" id="CHEBI:15377"/>
        <dbReference type="ChEBI" id="CHEBI:16044"/>
        <dbReference type="ChEBI" id="CHEBI:29950"/>
        <dbReference type="ChEBI" id="CHEBI:45764"/>
        <dbReference type="ChEBI" id="CHEBI:50058"/>
        <dbReference type="EC" id="1.8.4.12"/>
    </reaction>
</comment>
<dbReference type="Gene3D" id="2.170.150.20">
    <property type="entry name" value="Peptide methionine sulfoxide reductase"/>
    <property type="match status" value="1"/>
</dbReference>
<accession>A0A1V4T8T9</accession>
<name>A0A1V4T8T9_9GAMM</name>
<dbReference type="PANTHER" id="PTHR10173">
    <property type="entry name" value="METHIONINE SULFOXIDE REDUCTASE"/>
    <property type="match status" value="1"/>
</dbReference>
<dbReference type="NCBIfam" id="TIGR00357">
    <property type="entry name" value="peptide-methionine (R)-S-oxide reductase MsrB"/>
    <property type="match status" value="1"/>
</dbReference>
<dbReference type="EC" id="1.8.4.12" evidence="1"/>
<keyword evidence="6" id="KW-1185">Reference proteome</keyword>
<dbReference type="GO" id="GO:0030091">
    <property type="term" value="P:protein repair"/>
    <property type="evidence" value="ECO:0007669"/>
    <property type="project" value="InterPro"/>
</dbReference>
<dbReference type="Proteomes" id="UP000191418">
    <property type="component" value="Unassembled WGS sequence"/>
</dbReference>
<dbReference type="GO" id="GO:0033743">
    <property type="term" value="F:peptide-methionine (R)-S-oxide reductase activity"/>
    <property type="evidence" value="ECO:0007669"/>
    <property type="project" value="UniProtKB-EC"/>
</dbReference>
<evidence type="ECO:0000259" key="4">
    <source>
        <dbReference type="PROSITE" id="PS51790"/>
    </source>
</evidence>
<feature type="domain" description="MsrB" evidence="4">
    <location>
        <begin position="43"/>
        <end position="164"/>
    </location>
</feature>
<protein>
    <recommendedName>
        <fullName evidence="1">peptide-methionine (R)-S-oxide reductase</fullName>
        <ecNumber evidence="1">1.8.4.12</ecNumber>
    </recommendedName>
</protein>
<dbReference type="PANTHER" id="PTHR10173:SF57">
    <property type="entry name" value="PEPTIDE-METHIONINE (R)-S-OXIDE REDUCTASE"/>
    <property type="match status" value="1"/>
</dbReference>
<dbReference type="PROSITE" id="PS51790">
    <property type="entry name" value="MSRB"/>
    <property type="match status" value="1"/>
</dbReference>
<proteinExistence type="predicted"/>
<evidence type="ECO:0000256" key="1">
    <source>
        <dbReference type="ARBA" id="ARBA00012499"/>
    </source>
</evidence>
<organism evidence="5 6">
    <name type="scientific">Oceanospirillum multiglobuliferum</name>
    <dbReference type="NCBI Taxonomy" id="64969"/>
    <lineage>
        <taxon>Bacteria</taxon>
        <taxon>Pseudomonadati</taxon>
        <taxon>Pseudomonadota</taxon>
        <taxon>Gammaproteobacteria</taxon>
        <taxon>Oceanospirillales</taxon>
        <taxon>Oceanospirillaceae</taxon>
        <taxon>Oceanospirillum</taxon>
    </lineage>
</organism>
<dbReference type="AlphaFoldDB" id="A0A1V4T8T9"/>
<comment type="caution">
    <text evidence="5">The sequence shown here is derived from an EMBL/GenBank/DDBJ whole genome shotgun (WGS) entry which is preliminary data.</text>
</comment>
<dbReference type="InterPro" id="IPR002579">
    <property type="entry name" value="Met_Sox_Rdtase_MsrB_dom"/>
</dbReference>
<dbReference type="GO" id="GO:0006979">
    <property type="term" value="P:response to oxidative stress"/>
    <property type="evidence" value="ECO:0007669"/>
    <property type="project" value="InterPro"/>
</dbReference>
<gene>
    <name evidence="5" type="ORF">BTE48_00860</name>
</gene>
<reference evidence="5 6" key="1">
    <citation type="submission" date="2017-01" db="EMBL/GenBank/DDBJ databases">
        <title>Genome Sequencing of a Marine Spirillum, Oceanospirillum multiglobuliferum ATCC 33336, from Japan.</title>
        <authorList>
            <person name="Carney J.G."/>
            <person name="Trachtenberg A.M."/>
            <person name="Rheaume B.A."/>
            <person name="Linnane J.D."/>
            <person name="Pitts N.L."/>
            <person name="Mykles D.L."/>
            <person name="Maclea K.S."/>
        </authorList>
    </citation>
    <scope>NUCLEOTIDE SEQUENCE [LARGE SCALE GENOMIC DNA]</scope>
    <source>
        <strain evidence="5 6">ATCC 33336</strain>
    </source>
</reference>
<sequence length="164" mass="18737">MERNMKRRTFLQSLICLPIALTVQRQASAQSASVNIEPFVLTEQEWRQRLTPEQFYILREEGTERAFSSALNDEKRKGIFHCAGCGLELFSSEMKYDSGTGWPSFFTVIEGHIETQLDFKLIYPRTEYHCARCGGHQGHVFNDGPKPTGQRWCNNGLALKFVAS</sequence>
<evidence type="ECO:0000313" key="5">
    <source>
        <dbReference type="EMBL" id="OPX57017.1"/>
    </source>
</evidence>
<keyword evidence="2" id="KW-0560">Oxidoreductase</keyword>